<reference evidence="1" key="1">
    <citation type="submission" date="2019-04" db="EMBL/GenBank/DDBJ databases">
        <title>Microbes associate with the intestines of laboratory mice.</title>
        <authorList>
            <person name="Navarre W."/>
            <person name="Wong E."/>
            <person name="Huang K.C."/>
            <person name="Tropini C."/>
            <person name="Ng K."/>
            <person name="Yu B."/>
        </authorList>
    </citation>
    <scope>NUCLEOTIDE SEQUENCE</scope>
    <source>
        <strain evidence="1">NM86_A22</strain>
    </source>
</reference>
<gene>
    <name evidence="1" type="ORF">E5990_08315</name>
</gene>
<protein>
    <submittedName>
        <fullName evidence="1">C_GCAxxG_C_C family protein</fullName>
    </submittedName>
</protein>
<evidence type="ECO:0000313" key="1">
    <source>
        <dbReference type="EMBL" id="THG46407.1"/>
    </source>
</evidence>
<comment type="caution">
    <text evidence="1">The sequence shown here is derived from an EMBL/GenBank/DDBJ whole genome shotgun (WGS) entry which is preliminary data.</text>
</comment>
<name>A0AC61S4E7_9BACT</name>
<organism evidence="1 2">
    <name type="scientific">Muribaculum caecicola</name>
    <dbReference type="NCBI Taxonomy" id="3038144"/>
    <lineage>
        <taxon>Bacteria</taxon>
        <taxon>Pseudomonadati</taxon>
        <taxon>Bacteroidota</taxon>
        <taxon>Bacteroidia</taxon>
        <taxon>Bacteroidales</taxon>
        <taxon>Muribaculaceae</taxon>
        <taxon>Muribaculum</taxon>
    </lineage>
</organism>
<dbReference type="Proteomes" id="UP000305401">
    <property type="component" value="Unassembled WGS sequence"/>
</dbReference>
<proteinExistence type="predicted"/>
<evidence type="ECO:0000313" key="2">
    <source>
        <dbReference type="Proteomes" id="UP000305401"/>
    </source>
</evidence>
<sequence>MSIILKSLNERLSIARELRAKGYGCSQCVMLAFPDIHNLTENQAAALSIGHGGGIGGQGLTCGCVMAMSTLSGFMSGENITDKPTTYKKVRIMTQEFIDRNDTVLCRELKTIGKRPCIELIEDTVRIIHNNLESAG</sequence>
<dbReference type="EMBL" id="SSTG01000110">
    <property type="protein sequence ID" value="THG46407.1"/>
    <property type="molecule type" value="Genomic_DNA"/>
</dbReference>
<accession>A0AC61S4E7</accession>
<keyword evidence="2" id="KW-1185">Reference proteome</keyword>